<name>A0A9W7E247_9STRA</name>
<keyword evidence="3" id="KW-1185">Reference proteome</keyword>
<reference evidence="3" key="1">
    <citation type="journal article" date="2023" name="Commun. Biol.">
        <title>Genome analysis of Parmales, the sister group of diatoms, reveals the evolutionary specialization of diatoms from phago-mixotrophs to photoautotrophs.</title>
        <authorList>
            <person name="Ban H."/>
            <person name="Sato S."/>
            <person name="Yoshikawa S."/>
            <person name="Yamada K."/>
            <person name="Nakamura Y."/>
            <person name="Ichinomiya M."/>
            <person name="Sato N."/>
            <person name="Blanc-Mathieu R."/>
            <person name="Endo H."/>
            <person name="Kuwata A."/>
            <person name="Ogata H."/>
        </authorList>
    </citation>
    <scope>NUCLEOTIDE SEQUENCE [LARGE SCALE GENOMIC DNA]</scope>
    <source>
        <strain evidence="3">NIES 3701</strain>
    </source>
</reference>
<dbReference type="SUPFAM" id="SSF63829">
    <property type="entry name" value="Calcium-dependent phosphotriesterase"/>
    <property type="match status" value="1"/>
</dbReference>
<dbReference type="AlphaFoldDB" id="A0A9W7E247"/>
<accession>A0A9W7E247</accession>
<proteinExistence type="predicted"/>
<dbReference type="Gene3D" id="2.130.10.10">
    <property type="entry name" value="YVTN repeat-like/Quinoprotein amine dehydrogenase"/>
    <property type="match status" value="1"/>
</dbReference>
<protein>
    <submittedName>
        <fullName evidence="2">Uncharacterized protein</fullName>
    </submittedName>
</protein>
<keyword evidence="1" id="KW-0732">Signal</keyword>
<feature type="signal peptide" evidence="1">
    <location>
        <begin position="1"/>
        <end position="24"/>
    </location>
</feature>
<feature type="chain" id="PRO_5040765096" evidence="1">
    <location>
        <begin position="25"/>
        <end position="628"/>
    </location>
</feature>
<evidence type="ECO:0000313" key="3">
    <source>
        <dbReference type="Proteomes" id="UP001165085"/>
    </source>
</evidence>
<dbReference type="EMBL" id="BRXY01000081">
    <property type="protein sequence ID" value="GMH63048.1"/>
    <property type="molecule type" value="Genomic_DNA"/>
</dbReference>
<gene>
    <name evidence="2" type="ORF">TrST_g9923</name>
</gene>
<dbReference type="InterPro" id="IPR015943">
    <property type="entry name" value="WD40/YVTN_repeat-like_dom_sf"/>
</dbReference>
<organism evidence="2 3">
    <name type="scientific">Triparma strigata</name>
    <dbReference type="NCBI Taxonomy" id="1606541"/>
    <lineage>
        <taxon>Eukaryota</taxon>
        <taxon>Sar</taxon>
        <taxon>Stramenopiles</taxon>
        <taxon>Ochrophyta</taxon>
        <taxon>Bolidophyceae</taxon>
        <taxon>Parmales</taxon>
        <taxon>Triparmaceae</taxon>
        <taxon>Triparma</taxon>
    </lineage>
</organism>
<evidence type="ECO:0000256" key="1">
    <source>
        <dbReference type="SAM" id="SignalP"/>
    </source>
</evidence>
<comment type="caution">
    <text evidence="2">The sequence shown here is derived from an EMBL/GenBank/DDBJ whole genome shotgun (WGS) entry which is preliminary data.</text>
</comment>
<dbReference type="Proteomes" id="UP001165085">
    <property type="component" value="Unassembled WGS sequence"/>
</dbReference>
<sequence length="628" mass="70622">MMVDAAPLFLNLLILLPLLISSIAEDTYYEYIFSSEEDDILTTPPPPHTTLSARNQIPSVSTSQYNVLATADQKIVFQNKTTTETERWEWVTDLSGAWGGVIDTPITSLAYSPSSELLYIGTTEVLNIWDEKTSRFSRIGGNEGLPMRNITSLTVDDEKGFVYIGTTEGLILYRPSNKQHTWRYFAGPRYLPDDCIVGLSLNPTGSLDILHESQTTTLKPTKFTLSKKQAHFTNMLNERHRRTNLVSDFPSHDSNNDGLWTSLVLVSSLLEASLTSSAAASDSASYFLRGLTLLNEVPNSPGFFARSVCAPEEWGVTCGNQDAGGDWNVSTHPDYQNWFYKSDTSSDEAVGQIFGLLMSYKLSDVPEDKKTAKKLLTTIVNNLIDNDLNLIDPLTRQPTLWGRWGPEERQLQTQLILISRSIPLNSIALLKKRDTCKTSSTPNTKITTPIDLNYSDDELTFLPYLTFFIALEMLEENKTGTTITIATAPITSSLERTFQFVRPEQSSLWNSIFLACTSILPSPLSDKDRNQIINDIIYNLETWPLSHIDYETRNENRIDFNWENSSSRFGETHSESSKKVAPFSANERRQFRWNASSYAITDGGSNSVETDPGAFLLPYWLSKYYGLF</sequence>
<dbReference type="OrthoDB" id="10029851at2759"/>
<evidence type="ECO:0000313" key="2">
    <source>
        <dbReference type="EMBL" id="GMH63048.1"/>
    </source>
</evidence>